<dbReference type="EMBL" id="WUBS01000003">
    <property type="protein sequence ID" value="NDL62320.1"/>
    <property type="molecule type" value="Genomic_DNA"/>
</dbReference>
<evidence type="ECO:0000259" key="2">
    <source>
        <dbReference type="Pfam" id="PF01757"/>
    </source>
</evidence>
<reference evidence="4 5" key="1">
    <citation type="submission" date="2019-12" db="EMBL/GenBank/DDBJ databases">
        <authorList>
            <person name="Lee S.D."/>
        </authorList>
    </citation>
    <scope>NUCLEOTIDE SEQUENCE [LARGE SCALE GENOMIC DNA]</scope>
    <source>
        <strain evidence="4 5">SAP-6</strain>
    </source>
</reference>
<keyword evidence="5" id="KW-1185">Reference proteome</keyword>
<organism evidence="4 5">
    <name type="scientific">Acerihabitans arboris</name>
    <dbReference type="NCBI Taxonomy" id="2691583"/>
    <lineage>
        <taxon>Bacteria</taxon>
        <taxon>Pseudomonadati</taxon>
        <taxon>Pseudomonadota</taxon>
        <taxon>Gammaproteobacteria</taxon>
        <taxon>Enterobacterales</taxon>
        <taxon>Pectobacteriaceae</taxon>
        <taxon>Acerihabitans</taxon>
    </lineage>
</organism>
<name>A0A845SC52_9GAMM</name>
<proteinExistence type="predicted"/>
<protein>
    <submittedName>
        <fullName evidence="4">Acyltransferase family protein</fullName>
    </submittedName>
</protein>
<feature type="transmembrane region" description="Helical" evidence="1">
    <location>
        <begin position="7"/>
        <end position="25"/>
    </location>
</feature>
<dbReference type="GO" id="GO:0016020">
    <property type="term" value="C:membrane"/>
    <property type="evidence" value="ECO:0007669"/>
    <property type="project" value="TreeGrafter"/>
</dbReference>
<dbReference type="InterPro" id="IPR002656">
    <property type="entry name" value="Acyl_transf_3_dom"/>
</dbReference>
<feature type="transmembrane region" description="Helical" evidence="1">
    <location>
        <begin position="72"/>
        <end position="91"/>
    </location>
</feature>
<feature type="transmembrane region" description="Helical" evidence="1">
    <location>
        <begin position="219"/>
        <end position="240"/>
    </location>
</feature>
<reference evidence="4 5" key="2">
    <citation type="submission" date="2020-02" db="EMBL/GenBank/DDBJ databases">
        <title>The new genus of Enterobacteriales.</title>
        <authorList>
            <person name="Kim I.S."/>
        </authorList>
    </citation>
    <scope>NUCLEOTIDE SEQUENCE [LARGE SCALE GENOMIC DNA]</scope>
    <source>
        <strain evidence="4 5">SAP-6</strain>
    </source>
</reference>
<feature type="domain" description="SGNH" evidence="3">
    <location>
        <begin position="416"/>
        <end position="617"/>
    </location>
</feature>
<feature type="transmembrane region" description="Helical" evidence="1">
    <location>
        <begin position="246"/>
        <end position="262"/>
    </location>
</feature>
<evidence type="ECO:0000313" key="5">
    <source>
        <dbReference type="Proteomes" id="UP000461443"/>
    </source>
</evidence>
<evidence type="ECO:0000256" key="1">
    <source>
        <dbReference type="SAM" id="Phobius"/>
    </source>
</evidence>
<keyword evidence="1" id="KW-0472">Membrane</keyword>
<dbReference type="GO" id="GO:0009103">
    <property type="term" value="P:lipopolysaccharide biosynthetic process"/>
    <property type="evidence" value="ECO:0007669"/>
    <property type="project" value="TreeGrafter"/>
</dbReference>
<dbReference type="InterPro" id="IPR043968">
    <property type="entry name" value="SGNH"/>
</dbReference>
<feature type="transmembrane region" description="Helical" evidence="1">
    <location>
        <begin position="274"/>
        <end position="294"/>
    </location>
</feature>
<dbReference type="GO" id="GO:0016747">
    <property type="term" value="F:acyltransferase activity, transferring groups other than amino-acyl groups"/>
    <property type="evidence" value="ECO:0007669"/>
    <property type="project" value="InterPro"/>
</dbReference>
<dbReference type="AlphaFoldDB" id="A0A845SC52"/>
<dbReference type="Pfam" id="PF01757">
    <property type="entry name" value="Acyl_transf_3"/>
    <property type="match status" value="1"/>
</dbReference>
<accession>A0A845SC52</accession>
<keyword evidence="1" id="KW-0812">Transmembrane</keyword>
<feature type="transmembrane region" description="Helical" evidence="1">
    <location>
        <begin position="162"/>
        <end position="181"/>
    </location>
</feature>
<dbReference type="Proteomes" id="UP000461443">
    <property type="component" value="Unassembled WGS sequence"/>
</dbReference>
<dbReference type="PANTHER" id="PTHR23028:SF53">
    <property type="entry name" value="ACYL_TRANSF_3 DOMAIN-CONTAINING PROTEIN"/>
    <property type="match status" value="1"/>
</dbReference>
<dbReference type="PANTHER" id="PTHR23028">
    <property type="entry name" value="ACETYLTRANSFERASE"/>
    <property type="match status" value="1"/>
</dbReference>
<keyword evidence="4" id="KW-0012">Acyltransferase</keyword>
<keyword evidence="1" id="KW-1133">Transmembrane helix</keyword>
<dbReference type="RefSeq" id="WP_162365027.1">
    <property type="nucleotide sequence ID" value="NZ_WUBS01000003.1"/>
</dbReference>
<keyword evidence="4" id="KW-0808">Transferase</keyword>
<evidence type="ECO:0000313" key="4">
    <source>
        <dbReference type="EMBL" id="NDL62320.1"/>
    </source>
</evidence>
<dbReference type="Pfam" id="PF19040">
    <property type="entry name" value="SGNH"/>
    <property type="match status" value="1"/>
</dbReference>
<comment type="caution">
    <text evidence="4">The sequence shown here is derived from an EMBL/GenBank/DDBJ whole genome shotgun (WGS) entry which is preliminary data.</text>
</comment>
<feature type="transmembrane region" description="Helical" evidence="1">
    <location>
        <begin position="187"/>
        <end position="207"/>
    </location>
</feature>
<evidence type="ECO:0000259" key="3">
    <source>
        <dbReference type="Pfam" id="PF19040"/>
    </source>
</evidence>
<dbReference type="InterPro" id="IPR050879">
    <property type="entry name" value="Acyltransferase_3"/>
</dbReference>
<feature type="transmembrane region" description="Helical" evidence="1">
    <location>
        <begin position="345"/>
        <end position="366"/>
    </location>
</feature>
<feature type="transmembrane region" description="Helical" evidence="1">
    <location>
        <begin position="135"/>
        <end position="155"/>
    </location>
</feature>
<feature type="domain" description="Acyltransferase 3" evidence="2">
    <location>
        <begin position="5"/>
        <end position="325"/>
    </location>
</feature>
<sequence>MKYRADIDGLRALAVLPVIAFHLGLPGLTGGFTGVDIFFVISGYLISGIIYQDTINNEFSYISFYKRRCLRILPPLIVMLFCTLIIGYKILLPHQVAELGKSSIATALFFSNFYFWSQTGYFDGPAEMKPLLHTWSLAVEEQFYIVFPIILFFTLKHIRIKPTFILIFLILVSFALSVYGVKYKPNLTFYLLPARAWELLLGGWLALSNFEEYLNNKSILCRNLLSSIGLALIFFGFFWLDSSKNFPSYNALYPCLGAFLIIASGKNSIIAKGLALKSVVYIGTISYCLYLWHWPIIVYTNLLFDLSTALKIMLVFTLTLLLAIFSRYVIEIPFRYKLKNVKSKFIINSSFIAIVITVIFSTYTAYISHDSSFSKEALRIAEYADYKNTKDYEYQYRYGKCFINGSVGSPEDYDMKFCLSLENSKKNYILIGDSHGAHLWRALSNAAGSHINMIQATESGCKPVMTQNIVNKCSIFMSYIYKEFLPHNKVDGVIVSGRWRNEDIKDLVKTIEYMKNFVNNIYVLGPTVEYNGVLPDILAYQINGRKNLTNKHRKTDIKIIDQTMNQILLANNIKYISIYNIICSEKKCLELTKDNVPIDFDYGHFTLSGANNVAEVIISIFKSDNFL</sequence>
<gene>
    <name evidence="4" type="ORF">GRH90_06075</name>
</gene>
<feature type="transmembrane region" description="Helical" evidence="1">
    <location>
        <begin position="306"/>
        <end position="325"/>
    </location>
</feature>